<dbReference type="EMBL" id="JACRSY010000047">
    <property type="protein sequence ID" value="MBC8581364.1"/>
    <property type="molecule type" value="Genomic_DNA"/>
</dbReference>
<keyword evidence="3" id="KW-1185">Reference proteome</keyword>
<gene>
    <name evidence="2" type="ORF">H8718_17885</name>
</gene>
<comment type="caution">
    <text evidence="2">The sequence shown here is derived from an EMBL/GenBank/DDBJ whole genome shotgun (WGS) entry which is preliminary data.</text>
</comment>
<organism evidence="2 3">
    <name type="scientific">Zhenhengia yiwuensis</name>
    <dbReference type="NCBI Taxonomy" id="2763666"/>
    <lineage>
        <taxon>Bacteria</taxon>
        <taxon>Bacillati</taxon>
        <taxon>Bacillota</taxon>
        <taxon>Clostridia</taxon>
        <taxon>Lachnospirales</taxon>
        <taxon>Lachnospiraceae</taxon>
        <taxon>Zhenhengia</taxon>
    </lineage>
</organism>
<name>A0A926IFT3_9FIRM</name>
<proteinExistence type="predicted"/>
<dbReference type="Gene3D" id="1.10.260.40">
    <property type="entry name" value="lambda repressor-like DNA-binding domains"/>
    <property type="match status" value="1"/>
</dbReference>
<dbReference type="SUPFAM" id="SSF47413">
    <property type="entry name" value="lambda repressor-like DNA-binding domains"/>
    <property type="match status" value="1"/>
</dbReference>
<dbReference type="InterPro" id="IPR010982">
    <property type="entry name" value="Lambda_DNA-bd_dom_sf"/>
</dbReference>
<dbReference type="RefSeq" id="WP_249334249.1">
    <property type="nucleotide sequence ID" value="NZ_JACRSY010000047.1"/>
</dbReference>
<dbReference type="PROSITE" id="PS50943">
    <property type="entry name" value="HTH_CROC1"/>
    <property type="match status" value="1"/>
</dbReference>
<dbReference type="CDD" id="cd00093">
    <property type="entry name" value="HTH_XRE"/>
    <property type="match status" value="1"/>
</dbReference>
<sequence length="145" mass="17091">MSETDVRKIFSKNLNRLMRLNNKKQIDLMNDLKLSSSTLSNWCTGLKMPRMDKIQMLADYFGVLKSDLIEDKTLSEEPVQINPLTGKKMTKRELSQYEKVMNEATLMFNNEDVSEEDKEKLMMALNDMFWKAKQKNKEKYVKSHK</sequence>
<evidence type="ECO:0000313" key="3">
    <source>
        <dbReference type="Proteomes" id="UP000655830"/>
    </source>
</evidence>
<dbReference type="AlphaFoldDB" id="A0A926IFT3"/>
<protein>
    <submittedName>
        <fullName evidence="2">Helix-turn-helix domain-containing protein</fullName>
    </submittedName>
</protein>
<dbReference type="Proteomes" id="UP000655830">
    <property type="component" value="Unassembled WGS sequence"/>
</dbReference>
<dbReference type="Pfam" id="PF13443">
    <property type="entry name" value="HTH_26"/>
    <property type="match status" value="1"/>
</dbReference>
<dbReference type="InterPro" id="IPR001387">
    <property type="entry name" value="Cro/C1-type_HTH"/>
</dbReference>
<reference evidence="2" key="1">
    <citation type="submission" date="2020-08" db="EMBL/GenBank/DDBJ databases">
        <title>Genome public.</title>
        <authorList>
            <person name="Liu C."/>
            <person name="Sun Q."/>
        </authorList>
    </citation>
    <scope>NUCLEOTIDE SEQUENCE</scope>
    <source>
        <strain evidence="2">NSJ-12</strain>
    </source>
</reference>
<feature type="domain" description="HTH cro/C1-type" evidence="1">
    <location>
        <begin position="34"/>
        <end position="68"/>
    </location>
</feature>
<evidence type="ECO:0000313" key="2">
    <source>
        <dbReference type="EMBL" id="MBC8581364.1"/>
    </source>
</evidence>
<evidence type="ECO:0000259" key="1">
    <source>
        <dbReference type="PROSITE" id="PS50943"/>
    </source>
</evidence>
<dbReference type="GO" id="GO:0003677">
    <property type="term" value="F:DNA binding"/>
    <property type="evidence" value="ECO:0007669"/>
    <property type="project" value="InterPro"/>
</dbReference>
<accession>A0A926IFT3</accession>